<evidence type="ECO:0000313" key="2">
    <source>
        <dbReference type="Proteomes" id="UP000053647"/>
    </source>
</evidence>
<accession>A0A0C9TS11</accession>
<dbReference type="Proteomes" id="UP000053647">
    <property type="component" value="Unassembled WGS sequence"/>
</dbReference>
<dbReference type="OrthoDB" id="3247418at2759"/>
<gene>
    <name evidence="1" type="ORF">PAXINDRAFT_16432</name>
</gene>
<sequence>MPMKSYDPESRVRVVQDKLAISEAKKQEKLQLAAAKQTEKAKLVAARKAKATQAKLSDNNIEQASYWIREYGKELITLYGSAVIKPNHYYATHVGACSCNFGPLHDFWTFLYEQLNKVLKSFKMNNHANGELETTFFHEFQRTCEVGRLTYALQHYPPRSLPFLASKVMLKTSKEEQGTVTGLVMLCEGLDNMSNDEYMFQNLLSSSPDNLLPASPSSSPLLL</sequence>
<keyword evidence="2" id="KW-1185">Reference proteome</keyword>
<organism evidence="1 2">
    <name type="scientific">Paxillus involutus ATCC 200175</name>
    <dbReference type="NCBI Taxonomy" id="664439"/>
    <lineage>
        <taxon>Eukaryota</taxon>
        <taxon>Fungi</taxon>
        <taxon>Dikarya</taxon>
        <taxon>Basidiomycota</taxon>
        <taxon>Agaricomycotina</taxon>
        <taxon>Agaricomycetes</taxon>
        <taxon>Agaricomycetidae</taxon>
        <taxon>Boletales</taxon>
        <taxon>Paxilineae</taxon>
        <taxon>Paxillaceae</taxon>
        <taxon>Paxillus</taxon>
    </lineage>
</organism>
<reference evidence="1 2" key="1">
    <citation type="submission" date="2014-06" db="EMBL/GenBank/DDBJ databases">
        <authorList>
            <consortium name="DOE Joint Genome Institute"/>
            <person name="Kuo A."/>
            <person name="Kohler A."/>
            <person name="Nagy L.G."/>
            <person name="Floudas D."/>
            <person name="Copeland A."/>
            <person name="Barry K.W."/>
            <person name="Cichocki N."/>
            <person name="Veneault-Fourrey C."/>
            <person name="LaButti K."/>
            <person name="Lindquist E.A."/>
            <person name="Lipzen A."/>
            <person name="Lundell T."/>
            <person name="Morin E."/>
            <person name="Murat C."/>
            <person name="Sun H."/>
            <person name="Tunlid A."/>
            <person name="Henrissat B."/>
            <person name="Grigoriev I.V."/>
            <person name="Hibbett D.S."/>
            <person name="Martin F."/>
            <person name="Nordberg H.P."/>
            <person name="Cantor M.N."/>
            <person name="Hua S.X."/>
        </authorList>
    </citation>
    <scope>NUCLEOTIDE SEQUENCE [LARGE SCALE GENOMIC DNA]</scope>
    <source>
        <strain evidence="1 2">ATCC 200175</strain>
    </source>
</reference>
<evidence type="ECO:0000313" key="1">
    <source>
        <dbReference type="EMBL" id="KIJ10597.1"/>
    </source>
</evidence>
<reference evidence="2" key="2">
    <citation type="submission" date="2015-01" db="EMBL/GenBank/DDBJ databases">
        <title>Evolutionary Origins and Diversification of the Mycorrhizal Mutualists.</title>
        <authorList>
            <consortium name="DOE Joint Genome Institute"/>
            <consortium name="Mycorrhizal Genomics Consortium"/>
            <person name="Kohler A."/>
            <person name="Kuo A."/>
            <person name="Nagy L.G."/>
            <person name="Floudas D."/>
            <person name="Copeland A."/>
            <person name="Barry K.W."/>
            <person name="Cichocki N."/>
            <person name="Veneault-Fourrey C."/>
            <person name="LaButti K."/>
            <person name="Lindquist E.A."/>
            <person name="Lipzen A."/>
            <person name="Lundell T."/>
            <person name="Morin E."/>
            <person name="Murat C."/>
            <person name="Riley R."/>
            <person name="Ohm R."/>
            <person name="Sun H."/>
            <person name="Tunlid A."/>
            <person name="Henrissat B."/>
            <person name="Grigoriev I.V."/>
            <person name="Hibbett D.S."/>
            <person name="Martin F."/>
        </authorList>
    </citation>
    <scope>NUCLEOTIDE SEQUENCE [LARGE SCALE GENOMIC DNA]</scope>
    <source>
        <strain evidence="2">ATCC 200175</strain>
    </source>
</reference>
<name>A0A0C9TS11_PAXIN</name>
<proteinExistence type="predicted"/>
<dbReference type="HOGENOM" id="CLU_045634_0_0_1"/>
<dbReference type="EMBL" id="KN819402">
    <property type="protein sequence ID" value="KIJ10597.1"/>
    <property type="molecule type" value="Genomic_DNA"/>
</dbReference>
<dbReference type="AlphaFoldDB" id="A0A0C9TS11"/>
<protein>
    <submittedName>
        <fullName evidence="1">Uncharacterized protein</fullName>
    </submittedName>
</protein>